<dbReference type="Proteomes" id="UP000461409">
    <property type="component" value="Unassembled WGS sequence"/>
</dbReference>
<keyword evidence="4" id="KW-1185">Reference proteome</keyword>
<dbReference type="EMBL" id="WUBR01000001">
    <property type="protein sequence ID" value="MWV27008.1"/>
    <property type="molecule type" value="Genomic_DNA"/>
</dbReference>
<comment type="caution">
    <text evidence="3">The sequence shown here is derived from an EMBL/GenBank/DDBJ whole genome shotgun (WGS) entry which is preliminary data.</text>
</comment>
<dbReference type="InterPro" id="IPR000792">
    <property type="entry name" value="Tscrpt_reg_LuxR_C"/>
</dbReference>
<keyword evidence="1" id="KW-0812">Transmembrane</keyword>
<dbReference type="GO" id="GO:0003677">
    <property type="term" value="F:DNA binding"/>
    <property type="evidence" value="ECO:0007669"/>
    <property type="project" value="InterPro"/>
</dbReference>
<organism evidence="3 4">
    <name type="scientific">Aurantiacibacter rhizosphaerae</name>
    <dbReference type="NCBI Taxonomy" id="2691582"/>
    <lineage>
        <taxon>Bacteria</taxon>
        <taxon>Pseudomonadati</taxon>
        <taxon>Pseudomonadota</taxon>
        <taxon>Alphaproteobacteria</taxon>
        <taxon>Sphingomonadales</taxon>
        <taxon>Erythrobacteraceae</taxon>
        <taxon>Aurantiacibacter</taxon>
    </lineage>
</organism>
<evidence type="ECO:0000313" key="4">
    <source>
        <dbReference type="Proteomes" id="UP000461409"/>
    </source>
</evidence>
<feature type="transmembrane region" description="Helical" evidence="1">
    <location>
        <begin position="162"/>
        <end position="183"/>
    </location>
</feature>
<dbReference type="RefSeq" id="WP_160484626.1">
    <property type="nucleotide sequence ID" value="NZ_WUBR01000001.1"/>
</dbReference>
<dbReference type="PROSITE" id="PS50043">
    <property type="entry name" value="HTH_LUXR_2"/>
    <property type="match status" value="1"/>
</dbReference>
<dbReference type="SUPFAM" id="SSF46894">
    <property type="entry name" value="C-terminal effector domain of the bipartite response regulators"/>
    <property type="match status" value="1"/>
</dbReference>
<name>A0A844XBK9_9SPHN</name>
<dbReference type="Gene3D" id="1.10.10.10">
    <property type="entry name" value="Winged helix-like DNA-binding domain superfamily/Winged helix DNA-binding domain"/>
    <property type="match status" value="1"/>
</dbReference>
<protein>
    <recommendedName>
        <fullName evidence="2">HTH luxR-type domain-containing protein</fullName>
    </recommendedName>
</protein>
<dbReference type="InterPro" id="IPR036388">
    <property type="entry name" value="WH-like_DNA-bd_sf"/>
</dbReference>
<sequence length="190" mass="20916">MSSFQNDTAHFAGLTEKQTATARLLAEGFTAKEIAARLTISESAATKRIEALRQKFGGITKNELARLAREEFSGSPSSHTVKVFEKNRDFSRAPDGEKLTWKNFDLPNTDGFRNSMPRNRPETELNFSDGFTLDATPPWRARREERLVPEVLDGEHAAPARWAYVVGAAIGMAILLLVLLAVADALGNLA</sequence>
<evidence type="ECO:0000259" key="2">
    <source>
        <dbReference type="PROSITE" id="PS50043"/>
    </source>
</evidence>
<gene>
    <name evidence="3" type="ORF">GRF63_03725</name>
</gene>
<reference evidence="3 4" key="1">
    <citation type="submission" date="2019-12" db="EMBL/GenBank/DDBJ databases">
        <authorList>
            <person name="Lee S.D."/>
        </authorList>
    </citation>
    <scope>NUCLEOTIDE SEQUENCE [LARGE SCALE GENOMIC DNA]</scope>
    <source>
        <strain evidence="3 4">GH3-10</strain>
    </source>
</reference>
<dbReference type="Pfam" id="PF00196">
    <property type="entry name" value="GerE"/>
    <property type="match status" value="1"/>
</dbReference>
<evidence type="ECO:0000313" key="3">
    <source>
        <dbReference type="EMBL" id="MWV27008.1"/>
    </source>
</evidence>
<dbReference type="GO" id="GO:0006355">
    <property type="term" value="P:regulation of DNA-templated transcription"/>
    <property type="evidence" value="ECO:0007669"/>
    <property type="project" value="InterPro"/>
</dbReference>
<dbReference type="SMART" id="SM00421">
    <property type="entry name" value="HTH_LUXR"/>
    <property type="match status" value="1"/>
</dbReference>
<proteinExistence type="predicted"/>
<reference evidence="3 4" key="2">
    <citation type="submission" date="2020-02" db="EMBL/GenBank/DDBJ databases">
        <title>Erythrobacter dongmakensis sp. nov., isolated from a tidal mudflat.</title>
        <authorList>
            <person name="Kim I.S."/>
        </authorList>
    </citation>
    <scope>NUCLEOTIDE SEQUENCE [LARGE SCALE GENOMIC DNA]</scope>
    <source>
        <strain evidence="3 4">GH3-10</strain>
    </source>
</reference>
<dbReference type="CDD" id="cd06170">
    <property type="entry name" value="LuxR_C_like"/>
    <property type="match status" value="1"/>
</dbReference>
<dbReference type="AlphaFoldDB" id="A0A844XBK9"/>
<keyword evidence="1" id="KW-1133">Transmembrane helix</keyword>
<accession>A0A844XBK9</accession>
<keyword evidence="1" id="KW-0472">Membrane</keyword>
<feature type="domain" description="HTH luxR-type" evidence="2">
    <location>
        <begin position="7"/>
        <end position="72"/>
    </location>
</feature>
<evidence type="ECO:0000256" key="1">
    <source>
        <dbReference type="SAM" id="Phobius"/>
    </source>
</evidence>
<dbReference type="InterPro" id="IPR016032">
    <property type="entry name" value="Sig_transdc_resp-reg_C-effctor"/>
</dbReference>